<dbReference type="Proteomes" id="UP000509303">
    <property type="component" value="Plasmid unnamed"/>
</dbReference>
<dbReference type="RefSeq" id="WP_176166671.1">
    <property type="nucleotide sequence ID" value="NZ_CP054930.1"/>
</dbReference>
<name>A0A7H8NKG4_9ACTN</name>
<protein>
    <submittedName>
        <fullName evidence="2">Uncharacterized protein</fullName>
    </submittedName>
</protein>
<reference evidence="2 3" key="1">
    <citation type="submission" date="2020-06" db="EMBL/GenBank/DDBJ databases">
        <title>Genome mining for natural products.</title>
        <authorList>
            <person name="Zhang B."/>
            <person name="Shi J."/>
            <person name="Ge H."/>
        </authorList>
    </citation>
    <scope>NUCLEOTIDE SEQUENCE [LARGE SCALE GENOMIC DNA]</scope>
    <source>
        <strain evidence="2 3">NA00687</strain>
        <plasmid evidence="2 3">unnamed</plasmid>
    </source>
</reference>
<geneLocation type="plasmid" evidence="2 3">
    <name>unnamed</name>
</geneLocation>
<proteinExistence type="predicted"/>
<organism evidence="2 3">
    <name type="scientific">Streptomyces buecherae</name>
    <dbReference type="NCBI Taxonomy" id="2763006"/>
    <lineage>
        <taxon>Bacteria</taxon>
        <taxon>Bacillati</taxon>
        <taxon>Actinomycetota</taxon>
        <taxon>Actinomycetes</taxon>
        <taxon>Kitasatosporales</taxon>
        <taxon>Streptomycetaceae</taxon>
        <taxon>Streptomyces</taxon>
    </lineage>
</organism>
<evidence type="ECO:0000313" key="2">
    <source>
        <dbReference type="EMBL" id="QKW55041.1"/>
    </source>
</evidence>
<keyword evidence="3" id="KW-1185">Reference proteome</keyword>
<keyword evidence="2" id="KW-0614">Plasmid</keyword>
<evidence type="ECO:0000313" key="3">
    <source>
        <dbReference type="Proteomes" id="UP000509303"/>
    </source>
</evidence>
<sequence>MRWLCSFLRRRSARGAGDVHTLTRLPQTKATRPPMCEPQGLPPLPPEFTAREAAPPYGAPDHHEVRVHDWLRRWMEGR</sequence>
<feature type="region of interest" description="Disordered" evidence="1">
    <location>
        <begin position="29"/>
        <end position="62"/>
    </location>
</feature>
<gene>
    <name evidence="2" type="ORF">HUT08_36540</name>
</gene>
<dbReference type="AlphaFoldDB" id="A0A7H8NKG4"/>
<evidence type="ECO:0000256" key="1">
    <source>
        <dbReference type="SAM" id="MobiDB-lite"/>
    </source>
</evidence>
<accession>A0A7H8NKG4</accession>
<dbReference type="EMBL" id="CP054930">
    <property type="protein sequence ID" value="QKW55041.1"/>
    <property type="molecule type" value="Genomic_DNA"/>
</dbReference>